<dbReference type="Pfam" id="PF10539">
    <property type="entry name" value="Dev_Cell_Death"/>
    <property type="match status" value="1"/>
</dbReference>
<feature type="domain" description="DCD" evidence="1">
    <location>
        <begin position="1"/>
        <end position="76"/>
    </location>
</feature>
<reference evidence="2" key="1">
    <citation type="submission" date="2023-05" db="EMBL/GenBank/DDBJ databases">
        <authorList>
            <person name="Huff M."/>
        </authorList>
    </citation>
    <scope>NUCLEOTIDE SEQUENCE</scope>
</reference>
<dbReference type="PANTHER" id="PTHR46444">
    <property type="entry name" value="DCD (DEVELOPMENT AND CELL DEATH) DOMAIN PROTEIN-RELATED"/>
    <property type="match status" value="1"/>
</dbReference>
<accession>A0AAD2E7H9</accession>
<sequence length="204" mass="23203">MLELNGQIRIYEAFSAGGMKLELAAYGELSLPRDCFLLPENMFKKAIKDKYNERIRKYKTELTASQVKYLSSLFQPTPKLRSSALVQFTDSKTTSVGRVPLMEEAFPEIQMVDDDRMLECVSFPSKEAFHAACFELLSHAALDYFICIACLRCLQETEVNEARVVWVDLKREQVLFISIPLDTSSGNNELPDEAMGIYDEMTVT</sequence>
<evidence type="ECO:0000313" key="2">
    <source>
        <dbReference type="EMBL" id="CAI9777611.1"/>
    </source>
</evidence>
<keyword evidence="3" id="KW-1185">Reference proteome</keyword>
<proteinExistence type="predicted"/>
<evidence type="ECO:0000313" key="3">
    <source>
        <dbReference type="Proteomes" id="UP000834106"/>
    </source>
</evidence>
<name>A0AAD2E7H9_9LAMI</name>
<protein>
    <recommendedName>
        <fullName evidence="1">DCD domain-containing protein</fullName>
    </recommendedName>
</protein>
<dbReference type="EMBL" id="OU503050">
    <property type="protein sequence ID" value="CAI9777611.1"/>
    <property type="molecule type" value="Genomic_DNA"/>
</dbReference>
<dbReference type="SMART" id="SM00767">
    <property type="entry name" value="DCD"/>
    <property type="match status" value="1"/>
</dbReference>
<gene>
    <name evidence="2" type="ORF">FPE_LOCUS25041</name>
</gene>
<dbReference type="PROSITE" id="PS51222">
    <property type="entry name" value="DCD"/>
    <property type="match status" value="1"/>
</dbReference>
<dbReference type="AlphaFoldDB" id="A0AAD2E7H9"/>
<dbReference type="InterPro" id="IPR013989">
    <property type="entry name" value="Dev_and_cell_death_domain"/>
</dbReference>
<organism evidence="2 3">
    <name type="scientific">Fraxinus pennsylvanica</name>
    <dbReference type="NCBI Taxonomy" id="56036"/>
    <lineage>
        <taxon>Eukaryota</taxon>
        <taxon>Viridiplantae</taxon>
        <taxon>Streptophyta</taxon>
        <taxon>Embryophyta</taxon>
        <taxon>Tracheophyta</taxon>
        <taxon>Spermatophyta</taxon>
        <taxon>Magnoliopsida</taxon>
        <taxon>eudicotyledons</taxon>
        <taxon>Gunneridae</taxon>
        <taxon>Pentapetalae</taxon>
        <taxon>asterids</taxon>
        <taxon>lamiids</taxon>
        <taxon>Lamiales</taxon>
        <taxon>Oleaceae</taxon>
        <taxon>Oleeae</taxon>
        <taxon>Fraxinus</taxon>
    </lineage>
</organism>
<evidence type="ECO:0000259" key="1">
    <source>
        <dbReference type="PROSITE" id="PS51222"/>
    </source>
</evidence>
<dbReference type="PANTHER" id="PTHR46444:SF3">
    <property type="entry name" value="DCD (DEVELOPMENT AND CELL DEATH) DOMAIN PROTEIN"/>
    <property type="match status" value="1"/>
</dbReference>
<dbReference type="Proteomes" id="UP000834106">
    <property type="component" value="Chromosome 15"/>
</dbReference>